<protein>
    <submittedName>
        <fullName evidence="1">Uncharacterized protein</fullName>
    </submittedName>
</protein>
<dbReference type="AlphaFoldDB" id="A0A644ZIP1"/>
<reference evidence="1" key="1">
    <citation type="submission" date="2019-08" db="EMBL/GenBank/DDBJ databases">
        <authorList>
            <person name="Kucharzyk K."/>
            <person name="Murdoch R.W."/>
            <person name="Higgins S."/>
            <person name="Loffler F."/>
        </authorList>
    </citation>
    <scope>NUCLEOTIDE SEQUENCE</scope>
</reference>
<name>A0A644ZIP1_9ZZZZ</name>
<dbReference type="EMBL" id="VSSQ01009110">
    <property type="protein sequence ID" value="MPM40740.1"/>
    <property type="molecule type" value="Genomic_DNA"/>
</dbReference>
<organism evidence="1">
    <name type="scientific">bioreactor metagenome</name>
    <dbReference type="NCBI Taxonomy" id="1076179"/>
    <lineage>
        <taxon>unclassified sequences</taxon>
        <taxon>metagenomes</taxon>
        <taxon>ecological metagenomes</taxon>
    </lineage>
</organism>
<accession>A0A644ZIP1</accession>
<sequence>MVFAVSKMVSACLLNGLCIRSLSLPQTVFAGFLCQSVYTDEQDDIDDVVEEPDGCRVAELGVDQADFIDVGRYYLTGADVQSVLHEISLLESNVHDFPDFQDEHHDCCRQNAGDVDVPDDLKLVCSIYLGGFI</sequence>
<gene>
    <name evidence="1" type="ORF">SDC9_87388</name>
</gene>
<comment type="caution">
    <text evidence="1">The sequence shown here is derived from an EMBL/GenBank/DDBJ whole genome shotgun (WGS) entry which is preliminary data.</text>
</comment>
<evidence type="ECO:0000313" key="1">
    <source>
        <dbReference type="EMBL" id="MPM40740.1"/>
    </source>
</evidence>
<proteinExistence type="predicted"/>